<dbReference type="PRINTS" id="PR00364">
    <property type="entry name" value="DISEASERSIST"/>
</dbReference>
<dbReference type="Gene3D" id="3.40.50.300">
    <property type="entry name" value="P-loop containing nucleotide triphosphate hydrolases"/>
    <property type="match status" value="1"/>
</dbReference>
<dbReference type="CDD" id="cd00383">
    <property type="entry name" value="trans_reg_C"/>
    <property type="match status" value="1"/>
</dbReference>
<gene>
    <name evidence="4" type="ORF">SAMN05444169_7332</name>
</gene>
<dbReference type="SUPFAM" id="SSF52540">
    <property type="entry name" value="P-loop containing nucleoside triphosphate hydrolases"/>
    <property type="match status" value="1"/>
</dbReference>
<evidence type="ECO:0000256" key="1">
    <source>
        <dbReference type="ARBA" id="ARBA00023125"/>
    </source>
</evidence>
<dbReference type="Pfam" id="PF00486">
    <property type="entry name" value="Trans_reg_C"/>
    <property type="match status" value="1"/>
</dbReference>
<dbReference type="GO" id="GO:0003677">
    <property type="term" value="F:DNA binding"/>
    <property type="evidence" value="ECO:0007669"/>
    <property type="project" value="UniProtKB-UniRule"/>
</dbReference>
<dbReference type="PROSITE" id="PS51755">
    <property type="entry name" value="OMPR_PHOB"/>
    <property type="match status" value="1"/>
</dbReference>
<dbReference type="InterPro" id="IPR016032">
    <property type="entry name" value="Sig_transdc_resp-reg_C-effctor"/>
</dbReference>
<evidence type="ECO:0000313" key="4">
    <source>
        <dbReference type="EMBL" id="SHH41300.1"/>
    </source>
</evidence>
<accession>A0A1M5SS60</accession>
<organism evidence="4 5">
    <name type="scientific">Bradyrhizobium erythrophlei</name>
    <dbReference type="NCBI Taxonomy" id="1437360"/>
    <lineage>
        <taxon>Bacteria</taxon>
        <taxon>Pseudomonadati</taxon>
        <taxon>Pseudomonadota</taxon>
        <taxon>Alphaproteobacteria</taxon>
        <taxon>Hyphomicrobiales</taxon>
        <taxon>Nitrobacteraceae</taxon>
        <taxon>Bradyrhizobium</taxon>
    </lineage>
</organism>
<evidence type="ECO:0000256" key="2">
    <source>
        <dbReference type="PROSITE-ProRule" id="PRU01091"/>
    </source>
</evidence>
<sequence length="520" mass="56117">MNFMTRTFGGRQATRTAAVLQVQMQSATSNRAVADAPPATSLASDDSEVSFGPFRLIPSRRLLLHGDTPLRIGSRAYGVLLALVENAGQVVSKETLMLRAWGRVHVEECNLRTAIANLRRALKASTGHVYVATDQRRGYRFVAPVTFASVSALRRGLRTPLSKIVGRDDEIVRLLDDISCHRLITVVGPGGIGKTTVALSAGNLALSRKLISEAVLVDLSTVEDPNLVPDAIRVSLGIGRQTNDPIKDIETLLSNRRFLIVLDGCEKIVAAVADAAESVLAVAPNAKVLATSREPLRADGERIHRLGPLAMPDSSYLGSIQTQNFASVELFADRAAARVRGFELTEATAPIVARICRQLDGIPLAIELAASRLDAFDLPILTELLDGHFSLHMLGRVTALPRHRTLAASLDWSFDTLTDEESIVFRRLSVFQGPFGFDAAREIVSDDQLASGDVSSIIARLSAKSIISTGTGHAQGKHLLLSVTRTYALGKLEQSGEKNIVLERLARFREGMSKQDGIGA</sequence>
<dbReference type="EMBL" id="LT670818">
    <property type="protein sequence ID" value="SHH41300.1"/>
    <property type="molecule type" value="Genomic_DNA"/>
</dbReference>
<dbReference type="SMART" id="SM00862">
    <property type="entry name" value="Trans_reg_C"/>
    <property type="match status" value="1"/>
</dbReference>
<dbReference type="InterPro" id="IPR027417">
    <property type="entry name" value="P-loop_NTPase"/>
</dbReference>
<dbReference type="OrthoDB" id="4473689at2"/>
<keyword evidence="1 2" id="KW-0238">DNA-binding</keyword>
<feature type="domain" description="OmpR/PhoB-type" evidence="3">
    <location>
        <begin position="46"/>
        <end position="143"/>
    </location>
</feature>
<evidence type="ECO:0000313" key="5">
    <source>
        <dbReference type="Proteomes" id="UP000190675"/>
    </source>
</evidence>
<dbReference type="InterPro" id="IPR036388">
    <property type="entry name" value="WH-like_DNA-bd_sf"/>
</dbReference>
<evidence type="ECO:0000259" key="3">
    <source>
        <dbReference type="PROSITE" id="PS51755"/>
    </source>
</evidence>
<dbReference type="AlphaFoldDB" id="A0A1M5SS60"/>
<dbReference type="InterPro" id="IPR001867">
    <property type="entry name" value="OmpR/PhoB-type_DNA-bd"/>
</dbReference>
<feature type="DNA-binding region" description="OmpR/PhoB-type" evidence="2">
    <location>
        <begin position="46"/>
        <end position="143"/>
    </location>
</feature>
<dbReference type="SUPFAM" id="SSF46894">
    <property type="entry name" value="C-terminal effector domain of the bipartite response regulators"/>
    <property type="match status" value="1"/>
</dbReference>
<dbReference type="PANTHER" id="PTHR47691:SF3">
    <property type="entry name" value="HTH-TYPE TRANSCRIPTIONAL REGULATOR RV0890C-RELATED"/>
    <property type="match status" value="1"/>
</dbReference>
<reference evidence="4 5" key="1">
    <citation type="submission" date="2016-11" db="EMBL/GenBank/DDBJ databases">
        <authorList>
            <person name="Jaros S."/>
            <person name="Januszkiewicz K."/>
            <person name="Wedrychowicz H."/>
        </authorList>
    </citation>
    <scope>NUCLEOTIDE SEQUENCE [LARGE SCALE GENOMIC DNA]</scope>
    <source>
        <strain evidence="4 5">GAS242</strain>
    </source>
</reference>
<proteinExistence type="predicted"/>
<dbReference type="Gene3D" id="1.10.10.10">
    <property type="entry name" value="Winged helix-like DNA-binding domain superfamily/Winged helix DNA-binding domain"/>
    <property type="match status" value="1"/>
</dbReference>
<dbReference type="GO" id="GO:0000160">
    <property type="term" value="P:phosphorelay signal transduction system"/>
    <property type="evidence" value="ECO:0007669"/>
    <property type="project" value="InterPro"/>
</dbReference>
<dbReference type="PANTHER" id="PTHR47691">
    <property type="entry name" value="REGULATOR-RELATED"/>
    <property type="match status" value="1"/>
</dbReference>
<dbReference type="Proteomes" id="UP000190675">
    <property type="component" value="Chromosome I"/>
</dbReference>
<dbReference type="GO" id="GO:0006355">
    <property type="term" value="P:regulation of DNA-templated transcription"/>
    <property type="evidence" value="ECO:0007669"/>
    <property type="project" value="InterPro"/>
</dbReference>
<protein>
    <submittedName>
        <fullName evidence="4">Predicted ATPase</fullName>
    </submittedName>
</protein>
<name>A0A1M5SS60_9BRAD</name>